<dbReference type="eggNOG" id="ENOG5032YB3">
    <property type="taxonomic scope" value="Bacteria"/>
</dbReference>
<protein>
    <recommendedName>
        <fullName evidence="1">UPF0367 protein PROH_17560</fullName>
    </recommendedName>
</protein>
<dbReference type="HAMAP" id="MF_01360">
    <property type="entry name" value="UPF0367"/>
    <property type="match status" value="1"/>
</dbReference>
<dbReference type="RefSeq" id="WP_016924009.1">
    <property type="nucleotide sequence ID" value="NZ_KB235936.1"/>
</dbReference>
<dbReference type="AlphaFoldDB" id="A0A0M2PU72"/>
<dbReference type="EMBL" id="AJTX02000007">
    <property type="protein sequence ID" value="KKI98662.1"/>
    <property type="molecule type" value="Genomic_DNA"/>
</dbReference>
<sequence>MYIIEVNLKFTPMPLSVQRKEESDAHAVYGQVLGAMETGSPKILELTCEHQADKKLAVVVSEIASTQVYEKSGSAMTGKRPGFAFAE</sequence>
<evidence type="ECO:0000256" key="1">
    <source>
        <dbReference type="HAMAP-Rule" id="MF_01360"/>
    </source>
</evidence>
<dbReference type="Proteomes" id="UP000034681">
    <property type="component" value="Unassembled WGS sequence"/>
</dbReference>
<keyword evidence="3" id="KW-1185">Reference proteome</keyword>
<organism evidence="2 3">
    <name type="scientific">Prochlorothrix hollandica PCC 9006 = CALU 1027</name>
    <dbReference type="NCBI Taxonomy" id="317619"/>
    <lineage>
        <taxon>Bacteria</taxon>
        <taxon>Bacillati</taxon>
        <taxon>Cyanobacteriota</taxon>
        <taxon>Cyanophyceae</taxon>
        <taxon>Prochlorotrichales</taxon>
        <taxon>Prochlorotrichaceae</taxon>
        <taxon>Prochlorothrix</taxon>
    </lineage>
</organism>
<comment type="similarity">
    <text evidence="1">Belongs to the UPF0367 family.</text>
</comment>
<evidence type="ECO:0000313" key="3">
    <source>
        <dbReference type="Proteomes" id="UP000034681"/>
    </source>
</evidence>
<dbReference type="NCBIfam" id="NF010236">
    <property type="entry name" value="PRK13683.1"/>
    <property type="match status" value="1"/>
</dbReference>
<dbReference type="STRING" id="317619.GCA_000332315_01634"/>
<dbReference type="Pfam" id="PF26132">
    <property type="entry name" value="UPF0367"/>
    <property type="match status" value="1"/>
</dbReference>
<reference evidence="2" key="1">
    <citation type="submission" date="2012-04" db="EMBL/GenBank/DDBJ databases">
        <authorList>
            <person name="Borisov I.G."/>
            <person name="Ivanikova N.V."/>
            <person name="Pinevich A.V."/>
        </authorList>
    </citation>
    <scope>NUCLEOTIDE SEQUENCE</scope>
    <source>
        <strain evidence="2">CALU 1027</strain>
    </source>
</reference>
<name>A0A0M2PU72_PROHO</name>
<proteinExistence type="inferred from homology"/>
<evidence type="ECO:0000313" key="2">
    <source>
        <dbReference type="EMBL" id="KKI98662.1"/>
    </source>
</evidence>
<dbReference type="InterPro" id="IPR020885">
    <property type="entry name" value="UPF0367"/>
</dbReference>
<dbReference type="OrthoDB" id="516864at2"/>
<gene>
    <name evidence="2" type="ORF">PROH_17560</name>
</gene>
<comment type="caution">
    <text evidence="2">The sequence shown here is derived from an EMBL/GenBank/DDBJ whole genome shotgun (WGS) entry which is preliminary data.</text>
</comment>
<accession>A0A0M2PU72</accession>